<evidence type="ECO:0000313" key="2">
    <source>
        <dbReference type="EMBL" id="KAH0899709.1"/>
    </source>
</evidence>
<evidence type="ECO:0000256" key="1">
    <source>
        <dbReference type="SAM" id="Phobius"/>
    </source>
</evidence>
<dbReference type="Proteomes" id="UP000824890">
    <property type="component" value="Unassembled WGS sequence"/>
</dbReference>
<feature type="transmembrane region" description="Helical" evidence="1">
    <location>
        <begin position="26"/>
        <end position="45"/>
    </location>
</feature>
<organism evidence="2 4">
    <name type="scientific">Brassica napus</name>
    <name type="common">Rape</name>
    <dbReference type="NCBI Taxonomy" id="3708"/>
    <lineage>
        <taxon>Eukaryota</taxon>
        <taxon>Viridiplantae</taxon>
        <taxon>Streptophyta</taxon>
        <taxon>Embryophyta</taxon>
        <taxon>Tracheophyta</taxon>
        <taxon>Spermatophyta</taxon>
        <taxon>Magnoliopsida</taxon>
        <taxon>eudicotyledons</taxon>
        <taxon>Gunneridae</taxon>
        <taxon>Pentapetalae</taxon>
        <taxon>rosids</taxon>
        <taxon>malvids</taxon>
        <taxon>Brassicales</taxon>
        <taxon>Brassicaceae</taxon>
        <taxon>Brassiceae</taxon>
        <taxon>Brassica</taxon>
    </lineage>
</organism>
<evidence type="ECO:0000313" key="4">
    <source>
        <dbReference type="Proteomes" id="UP000824890"/>
    </source>
</evidence>
<keyword evidence="1" id="KW-1133">Transmembrane helix</keyword>
<sequence length="100" mass="11834">MLEYLYTPWRESFLNRCFLQNDNLTFFYLLHYLWCYMLSFLKIAAQHQLHRYSDVVFHLDEKTPEAYGEEVSEQTPSSCITYSQNSAKISTGYSHAGEES</sequence>
<dbReference type="EMBL" id="JAGKQM010000012">
    <property type="protein sequence ID" value="KAH0899709.1"/>
    <property type="molecule type" value="Genomic_DNA"/>
</dbReference>
<evidence type="ECO:0000313" key="3">
    <source>
        <dbReference type="EMBL" id="KAH0910556.1"/>
    </source>
</evidence>
<keyword evidence="1" id="KW-0472">Membrane</keyword>
<keyword evidence="4" id="KW-1185">Reference proteome</keyword>
<protein>
    <submittedName>
        <fullName evidence="2">Uncharacterized protein</fullName>
    </submittedName>
</protein>
<proteinExistence type="predicted"/>
<keyword evidence="1" id="KW-0812">Transmembrane</keyword>
<reference evidence="2 4" key="1">
    <citation type="submission" date="2021-05" db="EMBL/GenBank/DDBJ databases">
        <title>Genome Assembly of Synthetic Allotetraploid Brassica napus Reveals Homoeologous Exchanges between Subgenomes.</title>
        <authorList>
            <person name="Davis J.T."/>
        </authorList>
    </citation>
    <scope>NUCLEOTIDE SEQUENCE [LARGE SCALE GENOMIC DNA]</scope>
    <source>
        <strain evidence="4">cv. Da-Ae</strain>
        <tissue evidence="2">Seedling</tissue>
    </source>
</reference>
<comment type="caution">
    <text evidence="2">The sequence shown here is derived from an EMBL/GenBank/DDBJ whole genome shotgun (WGS) entry which is preliminary data.</text>
</comment>
<gene>
    <name evidence="3" type="ORF">HID58_033877</name>
    <name evidence="2" type="ORF">HID58_049277</name>
</gene>
<accession>A0ABQ8B4J1</accession>
<dbReference type="EMBL" id="JAGKQM010000009">
    <property type="protein sequence ID" value="KAH0910556.1"/>
    <property type="molecule type" value="Genomic_DNA"/>
</dbReference>
<name>A0ABQ8B4J1_BRANA</name>